<name>A0A1L3F4E3_BRAJP</name>
<reference evidence="1 2" key="1">
    <citation type="submission" date="2016-11" db="EMBL/GenBank/DDBJ databases">
        <title>Complete Genome Sequence of Bradyrhizobium sp. strain J5, an isolated from soybean nodule in Hokkaido.</title>
        <authorList>
            <person name="Kanehara K."/>
        </authorList>
    </citation>
    <scope>NUCLEOTIDE SEQUENCE [LARGE SCALE GENOMIC DNA]</scope>
    <source>
        <strain evidence="1 2">J5</strain>
    </source>
</reference>
<accession>A0A1L3F4E3</accession>
<gene>
    <name evidence="1" type="ORF">BKD09_07455</name>
</gene>
<dbReference type="AlphaFoldDB" id="A0A1L3F4E3"/>
<protein>
    <submittedName>
        <fullName evidence="1">Uncharacterized protein</fullName>
    </submittedName>
</protein>
<dbReference type="EMBL" id="CP017637">
    <property type="protein sequence ID" value="APG08160.1"/>
    <property type="molecule type" value="Genomic_DNA"/>
</dbReference>
<evidence type="ECO:0000313" key="1">
    <source>
        <dbReference type="EMBL" id="APG08160.1"/>
    </source>
</evidence>
<proteinExistence type="predicted"/>
<dbReference type="Proteomes" id="UP000181962">
    <property type="component" value="Chromosome"/>
</dbReference>
<organism evidence="1 2">
    <name type="scientific">Bradyrhizobium japonicum</name>
    <dbReference type="NCBI Taxonomy" id="375"/>
    <lineage>
        <taxon>Bacteria</taxon>
        <taxon>Pseudomonadati</taxon>
        <taxon>Pseudomonadota</taxon>
        <taxon>Alphaproteobacteria</taxon>
        <taxon>Hyphomicrobiales</taxon>
        <taxon>Nitrobacteraceae</taxon>
        <taxon>Bradyrhizobium</taxon>
    </lineage>
</organism>
<evidence type="ECO:0000313" key="2">
    <source>
        <dbReference type="Proteomes" id="UP000181962"/>
    </source>
</evidence>
<sequence>MLDDGEPDDFEPGDGEQGKLIKFYDRLREFEGMVRAVTAACDEGQKMALKHSQDGLQPRKIWNIWVRATARVWTAHVGLPGVRHDGDPKGTDFATLIDILQSSLAVPYRQHTKGKDPLPIAITRALNEGPAAGDFT</sequence>